<name>K3YJY8_SETIT</name>
<dbReference type="eggNOG" id="ENOG502S25A">
    <property type="taxonomic scope" value="Eukaryota"/>
</dbReference>
<gene>
    <name evidence="2" type="primary">LOC101755463</name>
</gene>
<reference evidence="3" key="1">
    <citation type="journal article" date="2012" name="Nat. Biotechnol.">
        <title>Reference genome sequence of the model plant Setaria.</title>
        <authorList>
            <person name="Bennetzen J.L."/>
            <person name="Schmutz J."/>
            <person name="Wang H."/>
            <person name="Percifield R."/>
            <person name="Hawkins J."/>
            <person name="Pontaroli A.C."/>
            <person name="Estep M."/>
            <person name="Feng L."/>
            <person name="Vaughn J.N."/>
            <person name="Grimwood J."/>
            <person name="Jenkins J."/>
            <person name="Barry K."/>
            <person name="Lindquist E."/>
            <person name="Hellsten U."/>
            <person name="Deshpande S."/>
            <person name="Wang X."/>
            <person name="Wu X."/>
            <person name="Mitros T."/>
            <person name="Triplett J."/>
            <person name="Yang X."/>
            <person name="Ye C.Y."/>
            <person name="Mauro-Herrera M."/>
            <person name="Wang L."/>
            <person name="Li P."/>
            <person name="Sharma M."/>
            <person name="Sharma R."/>
            <person name="Ronald P.C."/>
            <person name="Panaud O."/>
            <person name="Kellogg E.A."/>
            <person name="Brutnell T.P."/>
            <person name="Doust A.N."/>
            <person name="Tuskan G.A."/>
            <person name="Rokhsar D."/>
            <person name="Devos K.M."/>
        </authorList>
    </citation>
    <scope>NUCLEOTIDE SEQUENCE [LARGE SCALE GENOMIC DNA]</scope>
    <source>
        <strain evidence="3">cv. Yugu1</strain>
    </source>
</reference>
<feature type="region of interest" description="Disordered" evidence="1">
    <location>
        <begin position="137"/>
        <end position="165"/>
    </location>
</feature>
<keyword evidence="3" id="KW-1185">Reference proteome</keyword>
<dbReference type="PANTHER" id="PTHR37213">
    <property type="entry name" value="SUBTILISIN-LIKE PROTEASE"/>
    <property type="match status" value="1"/>
</dbReference>
<sequence length="165" mass="18209">MRHFHMGWTAHLMPCFPSHRSPFSPSQLFFLADQFETRRRGRSGVGDASAAGRSRLLRSGGGRGREMAPASGFGRVVGNARSFVGNALGGLRGWSNLASWTVAGGLAYYLWVKPARQLQKEQEERAALAAASDPYRYVEKRKPIPDPQDTGLIYGKKKEPTKSED</sequence>
<dbReference type="InParanoid" id="K3YJY8"/>
<dbReference type="STRING" id="4555.K3YJY8"/>
<dbReference type="FunCoup" id="K3YJY8">
    <property type="interactions" value="1295"/>
</dbReference>
<evidence type="ECO:0000313" key="2">
    <source>
        <dbReference type="EnsemblPlants" id="KQL02467"/>
    </source>
</evidence>
<dbReference type="EnsemblPlants" id="KQL02467">
    <property type="protein sequence ID" value="KQL02467"/>
    <property type="gene ID" value="SETIT_014557mg"/>
</dbReference>
<dbReference type="AlphaFoldDB" id="K3YJY8"/>
<dbReference type="Proteomes" id="UP000004995">
    <property type="component" value="Unassembled WGS sequence"/>
</dbReference>
<feature type="compositionally biased region" description="Low complexity" evidence="1">
    <location>
        <begin position="48"/>
        <end position="58"/>
    </location>
</feature>
<feature type="compositionally biased region" description="Basic and acidic residues" evidence="1">
    <location>
        <begin position="156"/>
        <end position="165"/>
    </location>
</feature>
<feature type="region of interest" description="Disordered" evidence="1">
    <location>
        <begin position="41"/>
        <end position="70"/>
    </location>
</feature>
<dbReference type="PANTHER" id="PTHR37213:SF1">
    <property type="entry name" value="SUBTILISIN-LIKE PROTEASE"/>
    <property type="match status" value="1"/>
</dbReference>
<reference evidence="2" key="2">
    <citation type="submission" date="2018-08" db="UniProtKB">
        <authorList>
            <consortium name="EnsemblPlants"/>
        </authorList>
    </citation>
    <scope>IDENTIFICATION</scope>
    <source>
        <strain evidence="2">Yugu1</strain>
    </source>
</reference>
<organism evidence="2 3">
    <name type="scientific">Setaria italica</name>
    <name type="common">Foxtail millet</name>
    <name type="synonym">Panicum italicum</name>
    <dbReference type="NCBI Taxonomy" id="4555"/>
    <lineage>
        <taxon>Eukaryota</taxon>
        <taxon>Viridiplantae</taxon>
        <taxon>Streptophyta</taxon>
        <taxon>Embryophyta</taxon>
        <taxon>Tracheophyta</taxon>
        <taxon>Spermatophyta</taxon>
        <taxon>Magnoliopsida</taxon>
        <taxon>Liliopsida</taxon>
        <taxon>Poales</taxon>
        <taxon>Poaceae</taxon>
        <taxon>PACMAD clade</taxon>
        <taxon>Panicoideae</taxon>
        <taxon>Panicodae</taxon>
        <taxon>Paniceae</taxon>
        <taxon>Cenchrinae</taxon>
        <taxon>Setaria</taxon>
    </lineage>
</organism>
<proteinExistence type="predicted"/>
<dbReference type="Gramene" id="KQL02467">
    <property type="protein sequence ID" value="KQL02467"/>
    <property type="gene ID" value="SETIT_014557mg"/>
</dbReference>
<protein>
    <submittedName>
        <fullName evidence="2">Uncharacterized protein</fullName>
    </submittedName>
</protein>
<evidence type="ECO:0000256" key="1">
    <source>
        <dbReference type="SAM" id="MobiDB-lite"/>
    </source>
</evidence>
<evidence type="ECO:0000313" key="3">
    <source>
        <dbReference type="Proteomes" id="UP000004995"/>
    </source>
</evidence>
<dbReference type="HOGENOM" id="CLU_1613646_0_0_1"/>
<dbReference type="EMBL" id="AGNK02003976">
    <property type="status" value="NOT_ANNOTATED_CDS"/>
    <property type="molecule type" value="Genomic_DNA"/>
</dbReference>
<accession>K3YJY8</accession>